<dbReference type="InterPro" id="IPR050210">
    <property type="entry name" value="tRNA_Adenine-N(6)_MTase"/>
</dbReference>
<protein>
    <submittedName>
        <fullName evidence="2">tRNA1(Val) A37 N6-methylase TrmN6</fullName>
    </submittedName>
</protein>
<dbReference type="InterPro" id="IPR002052">
    <property type="entry name" value="DNA_methylase_N6_adenine_CS"/>
</dbReference>
<evidence type="ECO:0000313" key="2">
    <source>
        <dbReference type="EMBL" id="SHE41348.1"/>
    </source>
</evidence>
<feature type="domain" description="Methyltransferase small" evidence="1">
    <location>
        <begin position="54"/>
        <end position="162"/>
    </location>
</feature>
<keyword evidence="3" id="KW-1185">Reference proteome</keyword>
<dbReference type="EMBL" id="FQTU01000002">
    <property type="protein sequence ID" value="SHE41348.1"/>
    <property type="molecule type" value="Genomic_DNA"/>
</dbReference>
<dbReference type="InterPro" id="IPR029063">
    <property type="entry name" value="SAM-dependent_MTases_sf"/>
</dbReference>
<dbReference type="PANTHER" id="PTHR47739">
    <property type="entry name" value="TRNA1(VAL) (ADENINE(37)-N6)-METHYLTRANSFERASE"/>
    <property type="match status" value="1"/>
</dbReference>
<dbReference type="AlphaFoldDB" id="A0A1M4TAF5"/>
<reference evidence="2 3" key="1">
    <citation type="submission" date="2016-11" db="EMBL/GenBank/DDBJ databases">
        <authorList>
            <person name="Jaros S."/>
            <person name="Januszkiewicz K."/>
            <person name="Wedrychowicz H."/>
        </authorList>
    </citation>
    <scope>NUCLEOTIDE SEQUENCE [LARGE SCALE GENOMIC DNA]</scope>
    <source>
        <strain evidence="2 3">DSM 14828</strain>
    </source>
</reference>
<dbReference type="Gene3D" id="3.40.50.150">
    <property type="entry name" value="Vaccinia Virus protein VP39"/>
    <property type="match status" value="1"/>
</dbReference>
<dbReference type="PANTHER" id="PTHR47739:SF1">
    <property type="entry name" value="TRNA1(VAL) (ADENINE(37)-N6)-METHYLTRANSFERASE"/>
    <property type="match status" value="1"/>
</dbReference>
<dbReference type="CDD" id="cd02440">
    <property type="entry name" value="AdoMet_MTases"/>
    <property type="match status" value="1"/>
</dbReference>
<dbReference type="GO" id="GO:0008757">
    <property type="term" value="F:S-adenosylmethionine-dependent methyltransferase activity"/>
    <property type="evidence" value="ECO:0007669"/>
    <property type="project" value="UniProtKB-ARBA"/>
</dbReference>
<keyword evidence="2" id="KW-0489">Methyltransferase</keyword>
<organism evidence="2 3">
    <name type="scientific">Alkalibacter saccharofermentans DSM 14828</name>
    <dbReference type="NCBI Taxonomy" id="1120975"/>
    <lineage>
        <taxon>Bacteria</taxon>
        <taxon>Bacillati</taxon>
        <taxon>Bacillota</taxon>
        <taxon>Clostridia</taxon>
        <taxon>Eubacteriales</taxon>
        <taxon>Eubacteriaceae</taxon>
        <taxon>Alkalibacter</taxon>
    </lineage>
</organism>
<dbReference type="Pfam" id="PF05175">
    <property type="entry name" value="MTS"/>
    <property type="match status" value="1"/>
</dbReference>
<dbReference type="Proteomes" id="UP000184251">
    <property type="component" value="Unassembled WGS sequence"/>
</dbReference>
<sequence length="255" mass="28631">MKAVDIVEKYLINAQERVDNLHIEGLKIIQNEKFFRYGTDAVLLAWMAGERAKPNFKIADLGTGSGIIPILLANNGAKQIHGLEIQEYVADMAKRSVALNRLEDEVKIVVGDIKNPPELFIPGSYDIVVSNPPYMNESEGFKSPVREVAIARHEILCSMGDVSKTAARLLKDKSRFYLVHKPHRIVDIFCAMREHGIEPKQMIKVRPHEGKEPNMILIEGVKGGNPGIKLGEEIVVYNQDGTYTEEILKIYKKVV</sequence>
<proteinExistence type="predicted"/>
<name>A0A1M4TAF5_9FIRM</name>
<evidence type="ECO:0000313" key="3">
    <source>
        <dbReference type="Proteomes" id="UP000184251"/>
    </source>
</evidence>
<dbReference type="PROSITE" id="PS00092">
    <property type="entry name" value="N6_MTASE"/>
    <property type="match status" value="1"/>
</dbReference>
<dbReference type="GO" id="GO:0008170">
    <property type="term" value="F:N-methyltransferase activity"/>
    <property type="evidence" value="ECO:0007669"/>
    <property type="project" value="UniProtKB-ARBA"/>
</dbReference>
<evidence type="ECO:0000259" key="1">
    <source>
        <dbReference type="Pfam" id="PF05175"/>
    </source>
</evidence>
<dbReference type="GO" id="GO:0032259">
    <property type="term" value="P:methylation"/>
    <property type="evidence" value="ECO:0007669"/>
    <property type="project" value="UniProtKB-KW"/>
</dbReference>
<dbReference type="STRING" id="1120975.SAMN02746064_00431"/>
<dbReference type="SUPFAM" id="SSF53335">
    <property type="entry name" value="S-adenosyl-L-methionine-dependent methyltransferases"/>
    <property type="match status" value="1"/>
</dbReference>
<dbReference type="OrthoDB" id="9777257at2"/>
<keyword evidence="2" id="KW-0808">Transferase</keyword>
<gene>
    <name evidence="2" type="ORF">SAMN02746064_00431</name>
</gene>
<dbReference type="InterPro" id="IPR007848">
    <property type="entry name" value="Small_mtfrase_dom"/>
</dbReference>
<accession>A0A1M4TAF5</accession>
<dbReference type="GO" id="GO:0003676">
    <property type="term" value="F:nucleic acid binding"/>
    <property type="evidence" value="ECO:0007669"/>
    <property type="project" value="InterPro"/>
</dbReference>